<feature type="transmembrane region" description="Helical" evidence="1">
    <location>
        <begin position="321"/>
        <end position="345"/>
    </location>
</feature>
<feature type="signal peptide" evidence="2">
    <location>
        <begin position="1"/>
        <end position="22"/>
    </location>
</feature>
<feature type="transmembrane region" description="Helical" evidence="1">
    <location>
        <begin position="292"/>
        <end position="315"/>
    </location>
</feature>
<feature type="chain" id="PRO_5047417499" evidence="2">
    <location>
        <begin position="23"/>
        <end position="385"/>
    </location>
</feature>
<protein>
    <submittedName>
        <fullName evidence="3">HupE/UreJ family protein</fullName>
    </submittedName>
</protein>
<evidence type="ECO:0000256" key="1">
    <source>
        <dbReference type="SAM" id="Phobius"/>
    </source>
</evidence>
<dbReference type="RefSeq" id="WP_341423576.1">
    <property type="nucleotide sequence ID" value="NZ_JBBUTG010000001.1"/>
</dbReference>
<name>A0ABU9BL31_9BURK</name>
<feature type="transmembrane region" description="Helical" evidence="1">
    <location>
        <begin position="234"/>
        <end position="258"/>
    </location>
</feature>
<evidence type="ECO:0000313" key="4">
    <source>
        <dbReference type="Proteomes" id="UP001371218"/>
    </source>
</evidence>
<organism evidence="3 4">
    <name type="scientific">Ideonella lacteola</name>
    <dbReference type="NCBI Taxonomy" id="2984193"/>
    <lineage>
        <taxon>Bacteria</taxon>
        <taxon>Pseudomonadati</taxon>
        <taxon>Pseudomonadota</taxon>
        <taxon>Betaproteobacteria</taxon>
        <taxon>Burkholderiales</taxon>
        <taxon>Sphaerotilaceae</taxon>
        <taxon>Ideonella</taxon>
    </lineage>
</organism>
<keyword evidence="1" id="KW-0472">Membrane</keyword>
<keyword evidence="2" id="KW-0732">Signal</keyword>
<keyword evidence="4" id="KW-1185">Reference proteome</keyword>
<evidence type="ECO:0000313" key="3">
    <source>
        <dbReference type="EMBL" id="MEK8029233.1"/>
    </source>
</evidence>
<comment type="caution">
    <text evidence="3">The sequence shown here is derived from an EMBL/GenBank/DDBJ whole genome shotgun (WGS) entry which is preliminary data.</text>
</comment>
<accession>A0ABU9BL31</accession>
<evidence type="ECO:0000256" key="2">
    <source>
        <dbReference type="SAM" id="SignalP"/>
    </source>
</evidence>
<reference evidence="3 4" key="1">
    <citation type="submission" date="2024-04" db="EMBL/GenBank/DDBJ databases">
        <title>Novel species of the genus Ideonella isolated from streams.</title>
        <authorList>
            <person name="Lu H."/>
        </authorList>
    </citation>
    <scope>NUCLEOTIDE SEQUENCE [LARGE SCALE GENOMIC DNA]</scope>
    <source>
        <strain evidence="3 4">DXS29W</strain>
    </source>
</reference>
<feature type="transmembrane region" description="Helical" evidence="1">
    <location>
        <begin position="264"/>
        <end position="280"/>
    </location>
</feature>
<feature type="transmembrane region" description="Helical" evidence="1">
    <location>
        <begin position="202"/>
        <end position="222"/>
    </location>
</feature>
<dbReference type="Proteomes" id="UP001371218">
    <property type="component" value="Unassembled WGS sequence"/>
</dbReference>
<dbReference type="Pfam" id="PF13795">
    <property type="entry name" value="HupE_UreJ_2"/>
    <property type="match status" value="1"/>
</dbReference>
<proteinExistence type="predicted"/>
<feature type="transmembrane region" description="Helical" evidence="1">
    <location>
        <begin position="357"/>
        <end position="374"/>
    </location>
</feature>
<dbReference type="EMBL" id="JBBUTG010000001">
    <property type="protein sequence ID" value="MEK8029233.1"/>
    <property type="molecule type" value="Genomic_DNA"/>
</dbReference>
<keyword evidence="1" id="KW-1133">Transmembrane helix</keyword>
<keyword evidence="1" id="KW-0812">Transmembrane</keyword>
<gene>
    <name evidence="3" type="ORF">AACH06_00245</name>
</gene>
<sequence>MSMARRVWLALCLGVWSVWAGAHPMPESQVWIDTTPGGLRLTLQLPLNRLEYGFGQPLADEPDQALPRHGDALARYLAQHVIARSGTQVWQAARPSLQVLGHDASAELHAVIELQAPPGADPRTPTLDIDAVIHEVRTHRVQVFLRNDWSGGRAGEAPLLLGELTHGHASLPLNLAPATAGASALRLFKAGAWHIAEGTDHLLFLLLLVIVAPASAASGRWLAPRQDGRAVRQLAWVATAFTIGHSVTLALGSTGVLALPSQPVEIAVAVTIAVAAWHAWRPLVVDGELVMALGFGLIHGLAFSASLSGAGLTAWQHAQALLAFNLGIEAMQLALLLVVAPVLLAWCRKSATGYDRLRQIVAAGGGLMAIWWVIERAGVAVAAGA</sequence>
<dbReference type="InterPro" id="IPR032809">
    <property type="entry name" value="Put_HupE_UreJ"/>
</dbReference>